<dbReference type="RefSeq" id="WP_015848319.1">
    <property type="nucleotide sequence ID" value="NC_012912.1"/>
</dbReference>
<dbReference type="STRING" id="561229.Dd1591_4027"/>
<dbReference type="InterPro" id="IPR022225">
    <property type="entry name" value="Phage_tail_fibre_N"/>
</dbReference>
<dbReference type="InterPro" id="IPR011083">
    <property type="entry name" value="Phage_tail_collar_dom"/>
</dbReference>
<dbReference type="Proteomes" id="UP000002735">
    <property type="component" value="Chromosome"/>
</dbReference>
<dbReference type="PANTHER" id="PTHR35191">
    <property type="entry name" value="PROPHAGE SIDE TAIL FIBER PROTEIN HOMOLOG STFQ-RELATED"/>
    <property type="match status" value="1"/>
</dbReference>
<sequence length="646" mass="68466">MTVKYMTLLTQVGAAKLANATALGKMLNITHMGVGDGGGNPTTPYPTQTALINEKRRAVLNALRVDTNNPNQIIAEQVIPENEGGFWLREIGLYDVDGDLIAVANCPDTYKPQLQEGSGRVQTVRMILVVSNTSAVTLKVDPAVVLATRQSVDDKAIEVKAYADDLMAKHLANANPHKQYAPLASPALTGTPTAPTAAAGTNTTQLATTAFVKNNAVWVYGSLAGLDLNSLTGSSAGRYWQSANAWALPSFNYPVSQAGSLDVEKNTANGVEGCIQRYTTYEVTPRVFLRSYHPLTKFWSEWQELAYLSSPEFTGRVKVTSDSADAVLVKAATANADVGVTLQTNLGARIAQLTYAAAGANTQFYSYKGANSIKLADGGDITITPKAGQTLELNGPIRALADGNQINLQQKTAAPTSGSYIRATNSDGVFLWIVGRSESNGWLELGGKGSNRIALADSGDITIAPGTGKTTKITSTVTLTAPAAGDNSSTAITSGWFAAELAGIPLPWPQATAPTGWLKCNGQSFDKKLYPRLAQVYPSGVLPDLRGEFIRGWDDGRGVDNNRGLLSSQGDTIRNIVASFVMDDQAVTINAPTGAMFPSSQIAYDANSNVGGTMGFNVVFDASRVVPTANENRPRNIAFNYIVRAA</sequence>
<evidence type="ECO:0000259" key="2">
    <source>
        <dbReference type="Pfam" id="PF12571"/>
    </source>
</evidence>
<dbReference type="SUPFAM" id="SSF88874">
    <property type="entry name" value="Receptor-binding domain of short tail fibre protein gp12"/>
    <property type="match status" value="1"/>
</dbReference>
<dbReference type="eggNOG" id="COG5301">
    <property type="taxonomic scope" value="Bacteria"/>
</dbReference>
<evidence type="ECO:0000259" key="1">
    <source>
        <dbReference type="Pfam" id="PF07484"/>
    </source>
</evidence>
<dbReference type="CDD" id="cd19958">
    <property type="entry name" value="pyocin_knob"/>
    <property type="match status" value="1"/>
</dbReference>
<name>C6CP84_DICC1</name>
<dbReference type="GeneID" id="88813616"/>
<dbReference type="HOGENOM" id="CLU_008928_0_2_6"/>
<dbReference type="Pfam" id="PF07484">
    <property type="entry name" value="Collar"/>
    <property type="match status" value="1"/>
</dbReference>
<dbReference type="Gene3D" id="3.90.1340.10">
    <property type="entry name" value="Phage tail collar domain"/>
    <property type="match status" value="1"/>
</dbReference>
<feature type="domain" description="Phage tail fibre protein N-terminal" evidence="2">
    <location>
        <begin position="1"/>
        <end position="150"/>
    </location>
</feature>
<evidence type="ECO:0000313" key="3">
    <source>
        <dbReference type="EMBL" id="ACT08825.1"/>
    </source>
</evidence>
<accession>C6CP84</accession>
<dbReference type="EMBL" id="CP001655">
    <property type="protein sequence ID" value="ACT08825.1"/>
    <property type="molecule type" value="Genomic_DNA"/>
</dbReference>
<evidence type="ECO:0000313" key="4">
    <source>
        <dbReference type="Proteomes" id="UP000002735"/>
    </source>
</evidence>
<organism evidence="3 4">
    <name type="scientific">Dickeya chrysanthemi (strain Ech1591)</name>
    <name type="common">Dickeya zeae (strain Ech1591)</name>
    <dbReference type="NCBI Taxonomy" id="561229"/>
    <lineage>
        <taxon>Bacteria</taxon>
        <taxon>Pseudomonadati</taxon>
        <taxon>Pseudomonadota</taxon>
        <taxon>Gammaproteobacteria</taxon>
        <taxon>Enterobacterales</taxon>
        <taxon>Pectobacteriaceae</taxon>
        <taxon>Dickeya</taxon>
    </lineage>
</organism>
<feature type="domain" description="Phage tail collar" evidence="1">
    <location>
        <begin position="503"/>
        <end position="550"/>
    </location>
</feature>
<dbReference type="InterPro" id="IPR037053">
    <property type="entry name" value="Phage_tail_collar_dom_sf"/>
</dbReference>
<dbReference type="AlphaFoldDB" id="C6CP84"/>
<dbReference type="InterPro" id="IPR051934">
    <property type="entry name" value="Phage_Tail_Fiber_Structural"/>
</dbReference>
<dbReference type="PANTHER" id="PTHR35191:SF1">
    <property type="entry name" value="PROPHAGE SIDE TAIL FIBER PROTEIN HOMOLOG STFQ-RELATED"/>
    <property type="match status" value="1"/>
</dbReference>
<gene>
    <name evidence="3" type="ordered locus">Dd1591_4027</name>
</gene>
<protein>
    <submittedName>
        <fullName evidence="3">Tail Collar domain protein</fullName>
    </submittedName>
</protein>
<proteinExistence type="predicted"/>
<dbReference type="Pfam" id="PF12571">
    <property type="entry name" value="Phage_tail_fib"/>
    <property type="match status" value="1"/>
</dbReference>
<dbReference type="KEGG" id="dze:Dd1591_4027"/>
<reference evidence="3 4" key="1">
    <citation type="submission" date="2009-06" db="EMBL/GenBank/DDBJ databases">
        <title>Complete sequence of Dickeya zeae Ech1591.</title>
        <authorList>
            <consortium name="US DOE Joint Genome Institute"/>
            <person name="Lucas S."/>
            <person name="Copeland A."/>
            <person name="Lapidus A."/>
            <person name="Glavina del Rio T."/>
            <person name="Tice H."/>
            <person name="Bruce D."/>
            <person name="Goodwin L."/>
            <person name="Pitluck S."/>
            <person name="Chertkov O."/>
            <person name="Brettin T."/>
            <person name="Detter J.C."/>
            <person name="Han C."/>
            <person name="Larimer F."/>
            <person name="Land M."/>
            <person name="Hauser L."/>
            <person name="Kyrpides N."/>
            <person name="Ovchinnikova G."/>
            <person name="Balakrishnan V."/>
            <person name="Glasner J."/>
            <person name="Perna N.T."/>
        </authorList>
    </citation>
    <scope>NUCLEOTIDE SEQUENCE [LARGE SCALE GENOMIC DNA]</scope>
    <source>
        <strain evidence="3 4">Ech1591</strain>
    </source>
</reference>